<dbReference type="Gene3D" id="3.30.750.24">
    <property type="entry name" value="STAS domain"/>
    <property type="match status" value="1"/>
</dbReference>
<sequence>MALQIQENYGIHSVIGHLGSQNISHLRNHIQKLMTVKDSIMISIENVTSIDTSAAKSLEVLYKEAASKNIVLSIFGKQNQKIQSSMMQSKTHYILSSDRV</sequence>
<organism evidence="2 3">
    <name type="scientific">Cellulophaga tyrosinoxydans</name>
    <dbReference type="NCBI Taxonomy" id="504486"/>
    <lineage>
        <taxon>Bacteria</taxon>
        <taxon>Pseudomonadati</taxon>
        <taxon>Bacteroidota</taxon>
        <taxon>Flavobacteriia</taxon>
        <taxon>Flavobacteriales</taxon>
        <taxon>Flavobacteriaceae</taxon>
        <taxon>Cellulophaga</taxon>
    </lineage>
</organism>
<dbReference type="AlphaFoldDB" id="A0A1W2A3V8"/>
<dbReference type="PROSITE" id="PS50801">
    <property type="entry name" value="STAS"/>
    <property type="match status" value="1"/>
</dbReference>
<protein>
    <submittedName>
        <fullName evidence="2">STAS domain-containing protein</fullName>
    </submittedName>
</protein>
<evidence type="ECO:0000259" key="1">
    <source>
        <dbReference type="PROSITE" id="PS50801"/>
    </source>
</evidence>
<dbReference type="RefSeq" id="WP_084061137.1">
    <property type="nucleotide sequence ID" value="NZ_FWXO01000002.1"/>
</dbReference>
<dbReference type="OrthoDB" id="1163458at2"/>
<dbReference type="SUPFAM" id="SSF52091">
    <property type="entry name" value="SpoIIaa-like"/>
    <property type="match status" value="1"/>
</dbReference>
<gene>
    <name evidence="2" type="ORF">SAMN05660703_1796</name>
</gene>
<evidence type="ECO:0000313" key="3">
    <source>
        <dbReference type="Proteomes" id="UP000192360"/>
    </source>
</evidence>
<evidence type="ECO:0000313" key="2">
    <source>
        <dbReference type="EMBL" id="SMC55429.1"/>
    </source>
</evidence>
<reference evidence="2 3" key="1">
    <citation type="submission" date="2017-04" db="EMBL/GenBank/DDBJ databases">
        <authorList>
            <person name="Afonso C.L."/>
            <person name="Miller P.J."/>
            <person name="Scott M.A."/>
            <person name="Spackman E."/>
            <person name="Goraichik I."/>
            <person name="Dimitrov K.M."/>
            <person name="Suarez D.L."/>
            <person name="Swayne D.E."/>
        </authorList>
    </citation>
    <scope>NUCLEOTIDE SEQUENCE [LARGE SCALE GENOMIC DNA]</scope>
    <source>
        <strain evidence="2 3">DSM 21164</strain>
    </source>
</reference>
<accession>A0A1W2A3V8</accession>
<dbReference type="Proteomes" id="UP000192360">
    <property type="component" value="Unassembled WGS sequence"/>
</dbReference>
<dbReference type="InterPro" id="IPR036513">
    <property type="entry name" value="STAS_dom_sf"/>
</dbReference>
<dbReference type="Pfam" id="PF01740">
    <property type="entry name" value="STAS"/>
    <property type="match status" value="1"/>
</dbReference>
<proteinExistence type="predicted"/>
<dbReference type="EMBL" id="FWXO01000002">
    <property type="protein sequence ID" value="SMC55429.1"/>
    <property type="molecule type" value="Genomic_DNA"/>
</dbReference>
<feature type="domain" description="STAS" evidence="1">
    <location>
        <begin position="1"/>
        <end position="100"/>
    </location>
</feature>
<keyword evidence="3" id="KW-1185">Reference proteome</keyword>
<dbReference type="STRING" id="504486.SAMN05660703_1796"/>
<name>A0A1W2A3V8_9FLAO</name>
<dbReference type="InterPro" id="IPR002645">
    <property type="entry name" value="STAS_dom"/>
</dbReference>